<keyword evidence="10" id="KW-1185">Reference proteome</keyword>
<feature type="transmembrane region" description="Helical" evidence="7">
    <location>
        <begin position="280"/>
        <end position="297"/>
    </location>
</feature>
<dbReference type="Pfam" id="PF07690">
    <property type="entry name" value="MFS_1"/>
    <property type="match status" value="1"/>
</dbReference>
<reference evidence="9" key="2">
    <citation type="submission" date="2020-09" db="EMBL/GenBank/DDBJ databases">
        <authorList>
            <person name="Sun Q."/>
            <person name="Zhou Y."/>
        </authorList>
    </citation>
    <scope>NUCLEOTIDE SEQUENCE</scope>
    <source>
        <strain evidence="9">CGMCC 1.15371</strain>
    </source>
</reference>
<evidence type="ECO:0000256" key="4">
    <source>
        <dbReference type="ARBA" id="ARBA00022692"/>
    </source>
</evidence>
<dbReference type="PANTHER" id="PTHR43124:SF3">
    <property type="entry name" value="CHLORAMPHENICOL EFFLUX PUMP RV0191"/>
    <property type="match status" value="1"/>
</dbReference>
<feature type="transmembrane region" description="Helical" evidence="7">
    <location>
        <begin position="217"/>
        <end position="239"/>
    </location>
</feature>
<evidence type="ECO:0000256" key="6">
    <source>
        <dbReference type="ARBA" id="ARBA00023136"/>
    </source>
</evidence>
<evidence type="ECO:0000313" key="10">
    <source>
        <dbReference type="Proteomes" id="UP000628775"/>
    </source>
</evidence>
<feature type="transmembrane region" description="Helical" evidence="7">
    <location>
        <begin position="139"/>
        <end position="157"/>
    </location>
</feature>
<dbReference type="InterPro" id="IPR011701">
    <property type="entry name" value="MFS"/>
</dbReference>
<keyword evidence="2" id="KW-0813">Transport</keyword>
<keyword evidence="3" id="KW-1003">Cell membrane</keyword>
<feature type="transmembrane region" description="Helical" evidence="7">
    <location>
        <begin position="303"/>
        <end position="324"/>
    </location>
</feature>
<feature type="transmembrane region" description="Helical" evidence="7">
    <location>
        <begin position="163"/>
        <end position="185"/>
    </location>
</feature>
<dbReference type="CDD" id="cd17474">
    <property type="entry name" value="MFS_YfmO_like"/>
    <property type="match status" value="1"/>
</dbReference>
<dbReference type="GO" id="GO:0005886">
    <property type="term" value="C:plasma membrane"/>
    <property type="evidence" value="ECO:0007669"/>
    <property type="project" value="UniProtKB-SubCell"/>
</dbReference>
<dbReference type="PRINTS" id="PR01036">
    <property type="entry name" value="TCRTETB"/>
</dbReference>
<dbReference type="AlphaFoldDB" id="A0A8J2YNT1"/>
<keyword evidence="4 7" id="KW-0812">Transmembrane</keyword>
<feature type="transmembrane region" description="Helical" evidence="7">
    <location>
        <begin position="49"/>
        <end position="69"/>
    </location>
</feature>
<evidence type="ECO:0000256" key="2">
    <source>
        <dbReference type="ARBA" id="ARBA00022448"/>
    </source>
</evidence>
<gene>
    <name evidence="9" type="primary">yvmA</name>
    <name evidence="9" type="ORF">GCM10011391_38480</name>
</gene>
<feature type="transmembrane region" description="Helical" evidence="7">
    <location>
        <begin position="369"/>
        <end position="390"/>
    </location>
</feature>
<comment type="subcellular location">
    <subcellularLocation>
        <location evidence="1">Cell membrane</location>
        <topology evidence="1">Multi-pass membrane protein</topology>
    </subcellularLocation>
</comment>
<comment type="caution">
    <text evidence="9">The sequence shown here is derived from an EMBL/GenBank/DDBJ whole genome shotgun (WGS) entry which is preliminary data.</text>
</comment>
<sequence>MKSIKGSSTFILYLVCISAFFAAMNVNIYSPIIPSIKDSFHVSLSLVDMSVSIFTLIFAIMQIVFGIFVDFKGARFILVPSIFLTVIVSIGCALTQSFTVFILFRCLQAIGTAALPLIAATTIGQLFQGSQRSSAMGTYQTALSVASAIAPLLGGWIGEHYAYSGIFWFLAAVSVVLLIANWIFFPKMTVEEKKPLRINKVLVNYGMVFKNKAGNAIFILNFFIYFIYFSIIVYLPILFTSHFHLKLGIVGLLYLPIALLMIVGNTVFKYGKSRISLNHLLVISSIILACCIVLFAWTQSLSLFSVSLILAFYGIAMGTITPLLTTMITDEYEQQRGSALGMFNFVKYIGMAAGSGISGVFLAEFKPVIVFLAMGLLLVLLNSLLLPLVIRKQAKGTPKEPLRG</sequence>
<dbReference type="PANTHER" id="PTHR43124">
    <property type="entry name" value="PURINE EFFLUX PUMP PBUE"/>
    <property type="match status" value="1"/>
</dbReference>
<dbReference type="EMBL" id="BMIR01000031">
    <property type="protein sequence ID" value="GGE55804.1"/>
    <property type="molecule type" value="Genomic_DNA"/>
</dbReference>
<dbReference type="GO" id="GO:0022857">
    <property type="term" value="F:transmembrane transporter activity"/>
    <property type="evidence" value="ECO:0007669"/>
    <property type="project" value="InterPro"/>
</dbReference>
<reference evidence="9" key="1">
    <citation type="journal article" date="2014" name="Int. J. Syst. Evol. Microbiol.">
        <title>Complete genome sequence of Corynebacterium casei LMG S-19264T (=DSM 44701T), isolated from a smear-ripened cheese.</title>
        <authorList>
            <consortium name="US DOE Joint Genome Institute (JGI-PGF)"/>
            <person name="Walter F."/>
            <person name="Albersmeier A."/>
            <person name="Kalinowski J."/>
            <person name="Ruckert C."/>
        </authorList>
    </citation>
    <scope>NUCLEOTIDE SEQUENCE</scope>
    <source>
        <strain evidence="9">CGMCC 1.15371</strain>
    </source>
</reference>
<dbReference type="InterPro" id="IPR050189">
    <property type="entry name" value="MFS_Efflux_Transporters"/>
</dbReference>
<proteinExistence type="predicted"/>
<evidence type="ECO:0000313" key="9">
    <source>
        <dbReference type="EMBL" id="GGE55804.1"/>
    </source>
</evidence>
<organism evidence="9 10">
    <name type="scientific">Pullulanibacillus camelliae</name>
    <dbReference type="NCBI Taxonomy" id="1707096"/>
    <lineage>
        <taxon>Bacteria</taxon>
        <taxon>Bacillati</taxon>
        <taxon>Bacillota</taxon>
        <taxon>Bacilli</taxon>
        <taxon>Bacillales</taxon>
        <taxon>Sporolactobacillaceae</taxon>
        <taxon>Pullulanibacillus</taxon>
    </lineage>
</organism>
<keyword evidence="6 7" id="KW-0472">Membrane</keyword>
<accession>A0A8J2YNT1</accession>
<dbReference type="Gene3D" id="1.20.1720.10">
    <property type="entry name" value="Multidrug resistance protein D"/>
    <property type="match status" value="1"/>
</dbReference>
<dbReference type="InterPro" id="IPR036259">
    <property type="entry name" value="MFS_trans_sf"/>
</dbReference>
<protein>
    <submittedName>
        <fullName evidence="9">Putative MFS-type transporter YvmA</fullName>
    </submittedName>
</protein>
<feature type="transmembrane region" description="Helical" evidence="7">
    <location>
        <begin position="245"/>
        <end position="268"/>
    </location>
</feature>
<evidence type="ECO:0000256" key="5">
    <source>
        <dbReference type="ARBA" id="ARBA00022989"/>
    </source>
</evidence>
<evidence type="ECO:0000259" key="8">
    <source>
        <dbReference type="PROSITE" id="PS50850"/>
    </source>
</evidence>
<evidence type="ECO:0000256" key="7">
    <source>
        <dbReference type="SAM" id="Phobius"/>
    </source>
</evidence>
<dbReference type="InterPro" id="IPR020846">
    <property type="entry name" value="MFS_dom"/>
</dbReference>
<feature type="transmembrane region" description="Helical" evidence="7">
    <location>
        <begin position="345"/>
        <end position="363"/>
    </location>
</feature>
<dbReference type="SUPFAM" id="SSF103473">
    <property type="entry name" value="MFS general substrate transporter"/>
    <property type="match status" value="1"/>
</dbReference>
<dbReference type="PROSITE" id="PS50850">
    <property type="entry name" value="MFS"/>
    <property type="match status" value="1"/>
</dbReference>
<feature type="transmembrane region" description="Helical" evidence="7">
    <location>
        <begin position="102"/>
        <end position="127"/>
    </location>
</feature>
<feature type="transmembrane region" description="Helical" evidence="7">
    <location>
        <begin position="12"/>
        <end position="29"/>
    </location>
</feature>
<keyword evidence="5 7" id="KW-1133">Transmembrane helix</keyword>
<dbReference type="Proteomes" id="UP000628775">
    <property type="component" value="Unassembled WGS sequence"/>
</dbReference>
<feature type="domain" description="Major facilitator superfamily (MFS) profile" evidence="8">
    <location>
        <begin position="11"/>
        <end position="393"/>
    </location>
</feature>
<name>A0A8J2YNT1_9BACL</name>
<dbReference type="RefSeq" id="WP_188698746.1">
    <property type="nucleotide sequence ID" value="NZ_BMIR01000031.1"/>
</dbReference>
<feature type="transmembrane region" description="Helical" evidence="7">
    <location>
        <begin position="76"/>
        <end position="96"/>
    </location>
</feature>
<evidence type="ECO:0000256" key="1">
    <source>
        <dbReference type="ARBA" id="ARBA00004651"/>
    </source>
</evidence>
<evidence type="ECO:0000256" key="3">
    <source>
        <dbReference type="ARBA" id="ARBA00022475"/>
    </source>
</evidence>